<evidence type="ECO:0000259" key="5">
    <source>
        <dbReference type="PROSITE" id="PS50977"/>
    </source>
</evidence>
<dbReference type="InterPro" id="IPR009057">
    <property type="entry name" value="Homeodomain-like_sf"/>
</dbReference>
<evidence type="ECO:0000256" key="4">
    <source>
        <dbReference type="PROSITE-ProRule" id="PRU00335"/>
    </source>
</evidence>
<dbReference type="RefSeq" id="WP_239678762.1">
    <property type="nucleotide sequence ID" value="NZ_CP070499.1"/>
</dbReference>
<keyword evidence="1" id="KW-0805">Transcription regulation</keyword>
<dbReference type="PANTHER" id="PTHR30055:SF234">
    <property type="entry name" value="HTH-TYPE TRANSCRIPTIONAL REGULATOR BETI"/>
    <property type="match status" value="1"/>
</dbReference>
<evidence type="ECO:0000256" key="3">
    <source>
        <dbReference type="ARBA" id="ARBA00023163"/>
    </source>
</evidence>
<proteinExistence type="predicted"/>
<dbReference type="AlphaFoldDB" id="A0A895YM33"/>
<protein>
    <submittedName>
        <fullName evidence="6">TetR/AcrR family transcriptional regulator</fullName>
    </submittedName>
</protein>
<dbReference type="Pfam" id="PF00440">
    <property type="entry name" value="TetR_N"/>
    <property type="match status" value="1"/>
</dbReference>
<accession>A0A895YM33</accession>
<dbReference type="GO" id="GO:0003700">
    <property type="term" value="F:DNA-binding transcription factor activity"/>
    <property type="evidence" value="ECO:0007669"/>
    <property type="project" value="TreeGrafter"/>
</dbReference>
<organism evidence="6 7">
    <name type="scientific">Natronosporangium hydrolyticum</name>
    <dbReference type="NCBI Taxonomy" id="2811111"/>
    <lineage>
        <taxon>Bacteria</taxon>
        <taxon>Bacillati</taxon>
        <taxon>Actinomycetota</taxon>
        <taxon>Actinomycetes</taxon>
        <taxon>Micromonosporales</taxon>
        <taxon>Micromonosporaceae</taxon>
        <taxon>Natronosporangium</taxon>
    </lineage>
</organism>
<keyword evidence="2 4" id="KW-0238">DNA-binding</keyword>
<feature type="DNA-binding region" description="H-T-H motif" evidence="4">
    <location>
        <begin position="41"/>
        <end position="60"/>
    </location>
</feature>
<reference evidence="6" key="1">
    <citation type="submission" date="2021-02" db="EMBL/GenBank/DDBJ databases">
        <title>Natrosporangium hydrolyticum gen. nov., sp. nov, a haloalkaliphilic actinobacterium from a soda solonchak soil.</title>
        <authorList>
            <person name="Sorokin D.Y."/>
            <person name="Khijniak T.V."/>
            <person name="Zakharycheva A.P."/>
            <person name="Boueva O.V."/>
            <person name="Ariskina E.V."/>
            <person name="Hahnke R.L."/>
            <person name="Bunk B."/>
            <person name="Sproer C."/>
            <person name="Schumann P."/>
            <person name="Evtushenko L.I."/>
            <person name="Kublanov I.V."/>
        </authorList>
    </citation>
    <scope>NUCLEOTIDE SEQUENCE</scope>
    <source>
        <strain evidence="6">DSM 106523</strain>
    </source>
</reference>
<dbReference type="Gene3D" id="1.10.357.10">
    <property type="entry name" value="Tetracycline Repressor, domain 2"/>
    <property type="match status" value="1"/>
</dbReference>
<evidence type="ECO:0000256" key="2">
    <source>
        <dbReference type="ARBA" id="ARBA00023125"/>
    </source>
</evidence>
<sequence>MTATPRPNTPRTKAAQREATMAALITEGRRRFAHQGYADVGLADLVAAVGVTKGALYHHFGSKAGLFRAVVAQVQQEVADRVSAAAEHHPDDPWRQLVAGCEAFLAASADPDIQRIMLIDAPAVLGWHEWRAMDEAASGRLLVDVLTVLTGDGTLPAQPVPPLARLLSGAMNEAALWLAQSTGSADLAATTAALRRLLAGLRTHAGDPS</sequence>
<dbReference type="Proteomes" id="UP000662857">
    <property type="component" value="Chromosome"/>
</dbReference>
<dbReference type="EMBL" id="CP070499">
    <property type="protein sequence ID" value="QSB16539.1"/>
    <property type="molecule type" value="Genomic_DNA"/>
</dbReference>
<evidence type="ECO:0000313" key="7">
    <source>
        <dbReference type="Proteomes" id="UP000662857"/>
    </source>
</evidence>
<name>A0A895YM33_9ACTN</name>
<keyword evidence="7" id="KW-1185">Reference proteome</keyword>
<dbReference type="Pfam" id="PF21351">
    <property type="entry name" value="TetR_C_41"/>
    <property type="match status" value="1"/>
</dbReference>
<evidence type="ECO:0000313" key="6">
    <source>
        <dbReference type="EMBL" id="QSB16539.1"/>
    </source>
</evidence>
<dbReference type="InterPro" id="IPR050109">
    <property type="entry name" value="HTH-type_TetR-like_transc_reg"/>
</dbReference>
<dbReference type="PROSITE" id="PS50977">
    <property type="entry name" value="HTH_TETR_2"/>
    <property type="match status" value="1"/>
</dbReference>
<gene>
    <name evidence="6" type="ORF">JQS43_09825</name>
</gene>
<dbReference type="KEGG" id="nhy:JQS43_09825"/>
<feature type="domain" description="HTH tetR-type" evidence="5">
    <location>
        <begin position="18"/>
        <end position="78"/>
    </location>
</feature>
<evidence type="ECO:0000256" key="1">
    <source>
        <dbReference type="ARBA" id="ARBA00023015"/>
    </source>
</evidence>
<dbReference type="PRINTS" id="PR00455">
    <property type="entry name" value="HTHTETR"/>
</dbReference>
<dbReference type="SUPFAM" id="SSF46689">
    <property type="entry name" value="Homeodomain-like"/>
    <property type="match status" value="1"/>
</dbReference>
<keyword evidence="3" id="KW-0804">Transcription</keyword>
<dbReference type="PANTHER" id="PTHR30055">
    <property type="entry name" value="HTH-TYPE TRANSCRIPTIONAL REGULATOR RUTR"/>
    <property type="match status" value="1"/>
</dbReference>
<dbReference type="InterPro" id="IPR001647">
    <property type="entry name" value="HTH_TetR"/>
</dbReference>
<dbReference type="GO" id="GO:0000976">
    <property type="term" value="F:transcription cis-regulatory region binding"/>
    <property type="evidence" value="ECO:0007669"/>
    <property type="project" value="TreeGrafter"/>
</dbReference>
<dbReference type="InterPro" id="IPR049484">
    <property type="entry name" value="Rv0078-like_C"/>
</dbReference>